<evidence type="ECO:0000256" key="1">
    <source>
        <dbReference type="SAM" id="MobiDB-lite"/>
    </source>
</evidence>
<feature type="region of interest" description="Disordered" evidence="1">
    <location>
        <begin position="670"/>
        <end position="724"/>
    </location>
</feature>
<comment type="caution">
    <text evidence="2">The sequence shown here is derived from an EMBL/GenBank/DDBJ whole genome shotgun (WGS) entry which is preliminary data.</text>
</comment>
<dbReference type="PANTHER" id="PTHR13060">
    <property type="entry name" value="SGT1 PROTEIN HSGT1 SUPPRESSOR OF GCR2"/>
    <property type="match status" value="1"/>
</dbReference>
<accession>A0A9P6CBD6</accession>
<reference evidence="2" key="1">
    <citation type="submission" date="2020-11" db="EMBL/GenBank/DDBJ databases">
        <authorList>
            <consortium name="DOE Joint Genome Institute"/>
            <person name="Ahrendt S."/>
            <person name="Riley R."/>
            <person name="Andreopoulos W."/>
            <person name="Labutti K."/>
            <person name="Pangilinan J."/>
            <person name="Ruiz-Duenas F.J."/>
            <person name="Barrasa J.M."/>
            <person name="Sanchez-Garcia M."/>
            <person name="Camarero S."/>
            <person name="Miyauchi S."/>
            <person name="Serrano A."/>
            <person name="Linde D."/>
            <person name="Babiker R."/>
            <person name="Drula E."/>
            <person name="Ayuso-Fernandez I."/>
            <person name="Pacheco R."/>
            <person name="Padilla G."/>
            <person name="Ferreira P."/>
            <person name="Barriuso J."/>
            <person name="Kellner H."/>
            <person name="Castanera R."/>
            <person name="Alfaro M."/>
            <person name="Ramirez L."/>
            <person name="Pisabarro A.G."/>
            <person name="Kuo A."/>
            <person name="Tritt A."/>
            <person name="Lipzen A."/>
            <person name="He G."/>
            <person name="Yan M."/>
            <person name="Ng V."/>
            <person name="Cullen D."/>
            <person name="Martin F."/>
            <person name="Rosso M.-N."/>
            <person name="Henrissat B."/>
            <person name="Hibbett D."/>
            <person name="Martinez A.T."/>
            <person name="Grigoriev I.V."/>
        </authorList>
    </citation>
    <scope>NUCLEOTIDE SEQUENCE</scope>
    <source>
        <strain evidence="2">CBS 247.69</strain>
    </source>
</reference>
<feature type="compositionally biased region" description="Basic and acidic residues" evidence="1">
    <location>
        <begin position="698"/>
        <end position="708"/>
    </location>
</feature>
<feature type="compositionally biased region" description="Acidic residues" evidence="1">
    <location>
        <begin position="518"/>
        <end position="530"/>
    </location>
</feature>
<proteinExistence type="predicted"/>
<name>A0A9P6CBD6_9AGAR</name>
<dbReference type="Pfam" id="PF07093">
    <property type="entry name" value="SGT1"/>
    <property type="match status" value="1"/>
</dbReference>
<feature type="region of interest" description="Disordered" evidence="1">
    <location>
        <begin position="499"/>
        <end position="656"/>
    </location>
</feature>
<dbReference type="AlphaFoldDB" id="A0A9P6CBD6"/>
<dbReference type="EMBL" id="MU150316">
    <property type="protein sequence ID" value="KAF9459426.1"/>
    <property type="molecule type" value="Genomic_DNA"/>
</dbReference>
<dbReference type="OrthoDB" id="27237at2759"/>
<dbReference type="GO" id="GO:0005634">
    <property type="term" value="C:nucleus"/>
    <property type="evidence" value="ECO:0007669"/>
    <property type="project" value="TreeGrafter"/>
</dbReference>
<evidence type="ECO:0000313" key="2">
    <source>
        <dbReference type="EMBL" id="KAF9459426.1"/>
    </source>
</evidence>
<organism evidence="2 3">
    <name type="scientific">Collybia nuda</name>
    <dbReference type="NCBI Taxonomy" id="64659"/>
    <lineage>
        <taxon>Eukaryota</taxon>
        <taxon>Fungi</taxon>
        <taxon>Dikarya</taxon>
        <taxon>Basidiomycota</taxon>
        <taxon>Agaricomycotina</taxon>
        <taxon>Agaricomycetes</taxon>
        <taxon>Agaricomycetidae</taxon>
        <taxon>Agaricales</taxon>
        <taxon>Tricholomatineae</taxon>
        <taxon>Clitocybaceae</taxon>
        <taxon>Collybia</taxon>
    </lineage>
</organism>
<dbReference type="PANTHER" id="PTHR13060:SF0">
    <property type="entry name" value="PROTEIN ECDYSONELESS HOMOLOG"/>
    <property type="match status" value="1"/>
</dbReference>
<feature type="compositionally biased region" description="Acidic residues" evidence="1">
    <location>
        <begin position="640"/>
        <end position="652"/>
    </location>
</feature>
<evidence type="ECO:0000313" key="3">
    <source>
        <dbReference type="Proteomes" id="UP000807353"/>
    </source>
</evidence>
<gene>
    <name evidence="2" type="ORF">BDZ94DRAFT_1199423</name>
</gene>
<keyword evidence="3" id="KW-1185">Reference proteome</keyword>
<feature type="compositionally biased region" description="Acidic residues" evidence="1">
    <location>
        <begin position="612"/>
        <end position="632"/>
    </location>
</feature>
<protein>
    <submittedName>
        <fullName evidence="2">SGT1-domain-containing protein</fullName>
    </submittedName>
</protein>
<dbReference type="InterPro" id="IPR010770">
    <property type="entry name" value="Ecd"/>
</dbReference>
<feature type="region of interest" description="Disordered" evidence="1">
    <location>
        <begin position="739"/>
        <end position="776"/>
    </location>
</feature>
<dbReference type="Proteomes" id="UP000807353">
    <property type="component" value="Unassembled WGS sequence"/>
</dbReference>
<sequence>MDIFNRIPTISEDTLQYNLYPPPSLSDKASVTTYAACIRAYIDTLLPDFIWHRDAFEVKVIANPDPAGDGWIMEGRMRVGDCVDDEWCAVWLLKEISTKWDLVICVFDTDGEFLLIEAAEVLPPWVQPNNTENRVWIYSSHLHLIPLTHISPPSSKYHHRILPGAQDGERVFDDQSDESPYFLSAEGAVKLVRDSLCDTAAPSEVENCVWQRISRYPAATRNHMHITKAYIPSDIARSLIKYPLLIQKAVETFYTRDAIQLRSAHRMSRFPPDSSVLRSVKMTRTAYAQLVGQKFFPPKVFGNWNENENTDEWRWRDVGMKIAVGFEILYQENKGRTEILNPAAGVMNSTVESRKNAARRDPEYAKYIENLVSVGYFQGEVKGSALWSVLEGKAADIFIDVRGDQNVKRMSFASQINAATSEYTLLPASMTQEDSTDWLNVDVDEFEATLERTMGQRRPDEMDTEQSKNDFEERLATEQASKLKDLATKVEDFVGGEGDLEGARFADEEFSDGSMSDDGLDSDSENEDDQATTAARQAAMDNLVPSLEPSEYGKMPASYHGNSQRVAPITIDSEEVGGKLGPRDIGEANLQSPPKVKPVRKPLIPRDHYDGVDSDDGTDEEDMERDDEEDEDRPQVVGDVEIDMEEEEEEFLEFSRQALGISESQWNDIVQDRQQRGAFVPSSAVTRIPTGGSMPAQQKRDNPIDTRKVRTPAPGPRPNVNPNLDSFEAVMRAMDAELARVKSSTKSFAPAQDPPPAVGKGKQKATVEDEEDDTELDMDAELRAALATDDGPEEDENDEPMDYNLIKNFLESYKSQAGLSGPVGNLAGRLQPGWKIPRDIS</sequence>